<gene>
    <name evidence="1" type="ORF">JHL16_14870</name>
</gene>
<name>A0ACC5R5J6_9HYPH</name>
<keyword evidence="2" id="KW-1185">Reference proteome</keyword>
<organism evidence="1 2">
    <name type="scientific">Taklimakanibacter albus</name>
    <dbReference type="NCBI Taxonomy" id="2800327"/>
    <lineage>
        <taxon>Bacteria</taxon>
        <taxon>Pseudomonadati</taxon>
        <taxon>Pseudomonadota</taxon>
        <taxon>Alphaproteobacteria</taxon>
        <taxon>Hyphomicrobiales</taxon>
        <taxon>Aestuariivirgaceae</taxon>
        <taxon>Taklimakanibacter</taxon>
    </lineage>
</organism>
<proteinExistence type="predicted"/>
<evidence type="ECO:0000313" key="2">
    <source>
        <dbReference type="Proteomes" id="UP000616151"/>
    </source>
</evidence>
<sequence>MARILAIHAHPDDIEFLAAGTLALLADTGNHDIVFSTLTSGDKGSHDLSAPEISALRRKEAASAAAVIGAQYLPGDFLDQEIFSDNASRHAVVELLRKTRPDIVLTASPVDYSPDHEATSLLVRDACFAAGSPNYQTDSPSIDGIPELYLMDPLGGIDRSGDLIDPDFIVDITGKIAVKRAMLEHHQSQRTWLKAHHHMDDYVNQMEIWSAERGKRIGVAFGEGFRRYRGHPFPQNYQLESFLQDRLVKRASGRLRQISQRILWKAEIDGRPHHAAQRLIKLARPFIGDIGGEIDAADALLQRDAGNETQHRAAQPLAASLGAHEQVLDEDQPLQVAARAQQREAAEPRRLVARETEDETRALLRPDRRLGHGGIGSRRGQDLAGPVIRIHQP</sequence>
<protein>
    <submittedName>
        <fullName evidence="1">PIG-L family deacetylase</fullName>
    </submittedName>
</protein>
<evidence type="ECO:0000313" key="1">
    <source>
        <dbReference type="EMBL" id="MBK1867638.1"/>
    </source>
</evidence>
<comment type="caution">
    <text evidence="1">The sequence shown here is derived from an EMBL/GenBank/DDBJ whole genome shotgun (WGS) entry which is preliminary data.</text>
</comment>
<accession>A0ACC5R5J6</accession>
<reference evidence="1" key="1">
    <citation type="submission" date="2021-01" db="EMBL/GenBank/DDBJ databases">
        <authorList>
            <person name="Sun Q."/>
        </authorList>
    </citation>
    <scope>NUCLEOTIDE SEQUENCE</scope>
    <source>
        <strain evidence="1">YIM B02566</strain>
    </source>
</reference>
<dbReference type="EMBL" id="JAENHL010000007">
    <property type="protein sequence ID" value="MBK1867638.1"/>
    <property type="molecule type" value="Genomic_DNA"/>
</dbReference>
<dbReference type="Proteomes" id="UP000616151">
    <property type="component" value="Unassembled WGS sequence"/>
</dbReference>